<gene>
    <name evidence="1" type="ORF">SAMN02745170_02054</name>
</gene>
<keyword evidence="2" id="KW-1185">Reference proteome</keyword>
<dbReference type="Proteomes" id="UP000322917">
    <property type="component" value="Unassembled WGS sequence"/>
</dbReference>
<dbReference type="RefSeq" id="WP_149734808.1">
    <property type="nucleotide sequence ID" value="NZ_FQZD01000014.1"/>
</dbReference>
<sequence length="67" mass="7595">MMLVTEVIAFLEDVRNTYGEVEVMQVTNACGNRSIGAMLHMDGGMKYIVQDINDVVEKQKEEDQKND</sequence>
<proteinExistence type="predicted"/>
<organism evidence="1 2">
    <name type="scientific">Propionispora hippei DSM 15287</name>
    <dbReference type="NCBI Taxonomy" id="1123003"/>
    <lineage>
        <taxon>Bacteria</taxon>
        <taxon>Bacillati</taxon>
        <taxon>Bacillota</taxon>
        <taxon>Negativicutes</taxon>
        <taxon>Selenomonadales</taxon>
        <taxon>Sporomusaceae</taxon>
        <taxon>Propionispora</taxon>
    </lineage>
</organism>
<protein>
    <submittedName>
        <fullName evidence="1">Uncharacterized protein</fullName>
    </submittedName>
</protein>
<dbReference type="EMBL" id="FQZD01000014">
    <property type="protein sequence ID" value="SHJ24058.1"/>
    <property type="molecule type" value="Genomic_DNA"/>
</dbReference>
<dbReference type="AlphaFoldDB" id="A0A1M6HPG3"/>
<reference evidence="1 2" key="1">
    <citation type="submission" date="2016-11" db="EMBL/GenBank/DDBJ databases">
        <authorList>
            <person name="Varghese N."/>
            <person name="Submissions S."/>
        </authorList>
    </citation>
    <scope>NUCLEOTIDE SEQUENCE [LARGE SCALE GENOMIC DNA]</scope>
    <source>
        <strain evidence="1 2">DSM 15287</strain>
    </source>
</reference>
<accession>A0A1M6HPG3</accession>
<name>A0A1M6HPG3_9FIRM</name>
<evidence type="ECO:0000313" key="1">
    <source>
        <dbReference type="EMBL" id="SHJ24058.1"/>
    </source>
</evidence>
<evidence type="ECO:0000313" key="2">
    <source>
        <dbReference type="Proteomes" id="UP000322917"/>
    </source>
</evidence>